<sequence>MLIIENFTPEASEVGLRENLDMLEERRAKAHLRNLHYQRAVAQLYNQRIRPRPIGKGDLVLKRAEVSDPGHTQGKLAPRWEGPYRVHLDVGIFRTLGEGVPFDNNIRVLLPKSLERHLVSELIVDPPHLLEARLEPSGCLVGGHRLLTFGLQFGLEKHYCLSQREDVALQAYTCFAKVGLKPPANTPRTMDPRSKTD</sequence>
<reference evidence="1 2" key="1">
    <citation type="journal article" date="2014" name="Agronomy (Basel)">
        <title>A Draft Genome Sequence for Ensete ventricosum, the Drought-Tolerant Tree Against Hunger.</title>
        <authorList>
            <person name="Harrison J."/>
            <person name="Moore K.A."/>
            <person name="Paszkiewicz K."/>
            <person name="Jones T."/>
            <person name="Grant M."/>
            <person name="Ambacheew D."/>
            <person name="Muzemil S."/>
            <person name="Studholme D.J."/>
        </authorList>
    </citation>
    <scope>NUCLEOTIDE SEQUENCE [LARGE SCALE GENOMIC DNA]</scope>
</reference>
<proteinExistence type="predicted"/>
<protein>
    <recommendedName>
        <fullName evidence="3">Integrase zinc-binding domain-containing protein</fullName>
    </recommendedName>
</protein>
<gene>
    <name evidence="1" type="ORF">B296_00040078</name>
</gene>
<dbReference type="AlphaFoldDB" id="A0A426ZRE3"/>
<dbReference type="Proteomes" id="UP000287651">
    <property type="component" value="Unassembled WGS sequence"/>
</dbReference>
<name>A0A426ZRE3_ENSVE</name>
<evidence type="ECO:0000313" key="2">
    <source>
        <dbReference type="Proteomes" id="UP000287651"/>
    </source>
</evidence>
<evidence type="ECO:0000313" key="1">
    <source>
        <dbReference type="EMBL" id="RRT66597.1"/>
    </source>
</evidence>
<organism evidence="1 2">
    <name type="scientific">Ensete ventricosum</name>
    <name type="common">Abyssinian banana</name>
    <name type="synonym">Musa ensete</name>
    <dbReference type="NCBI Taxonomy" id="4639"/>
    <lineage>
        <taxon>Eukaryota</taxon>
        <taxon>Viridiplantae</taxon>
        <taxon>Streptophyta</taxon>
        <taxon>Embryophyta</taxon>
        <taxon>Tracheophyta</taxon>
        <taxon>Spermatophyta</taxon>
        <taxon>Magnoliopsida</taxon>
        <taxon>Liliopsida</taxon>
        <taxon>Zingiberales</taxon>
        <taxon>Musaceae</taxon>
        <taxon>Ensete</taxon>
    </lineage>
</organism>
<evidence type="ECO:0008006" key="3">
    <source>
        <dbReference type="Google" id="ProtNLM"/>
    </source>
</evidence>
<comment type="caution">
    <text evidence="1">The sequence shown here is derived from an EMBL/GenBank/DDBJ whole genome shotgun (WGS) entry which is preliminary data.</text>
</comment>
<dbReference type="EMBL" id="AMZH03005366">
    <property type="protein sequence ID" value="RRT66597.1"/>
    <property type="molecule type" value="Genomic_DNA"/>
</dbReference>
<accession>A0A426ZRE3</accession>